<dbReference type="SMART" id="SM00028">
    <property type="entry name" value="TPR"/>
    <property type="match status" value="4"/>
</dbReference>
<dbReference type="GO" id="GO:0009279">
    <property type="term" value="C:cell outer membrane"/>
    <property type="evidence" value="ECO:0007669"/>
    <property type="project" value="TreeGrafter"/>
</dbReference>
<proteinExistence type="predicted"/>
<dbReference type="InterPro" id="IPR019734">
    <property type="entry name" value="TPR_rpt"/>
</dbReference>
<evidence type="ECO:0000256" key="5">
    <source>
        <dbReference type="SAM" id="Phobius"/>
    </source>
</evidence>
<evidence type="ECO:0000256" key="4">
    <source>
        <dbReference type="SAM" id="MobiDB-lite"/>
    </source>
</evidence>
<dbReference type="Proteomes" id="UP000250166">
    <property type="component" value="Unassembled WGS sequence"/>
</dbReference>
<gene>
    <name evidence="6" type="ORF">NCTC13102_01183</name>
</gene>
<reference evidence="6 7" key="1">
    <citation type="submission" date="2018-06" db="EMBL/GenBank/DDBJ databases">
        <authorList>
            <consortium name="Pathogen Informatics"/>
            <person name="Doyle S."/>
        </authorList>
    </citation>
    <scope>NUCLEOTIDE SEQUENCE [LARGE SCALE GENOMIC DNA]</scope>
    <source>
        <strain evidence="6 7">NCTC13102</strain>
    </source>
</reference>
<evidence type="ECO:0000256" key="3">
    <source>
        <dbReference type="PROSITE-ProRule" id="PRU00339"/>
    </source>
</evidence>
<dbReference type="Pfam" id="PF13181">
    <property type="entry name" value="TPR_8"/>
    <property type="match status" value="1"/>
</dbReference>
<dbReference type="Gene3D" id="1.25.40.10">
    <property type="entry name" value="Tetratricopeptide repeat domain"/>
    <property type="match status" value="3"/>
</dbReference>
<keyword evidence="5" id="KW-0472">Membrane</keyword>
<feature type="region of interest" description="Disordered" evidence="4">
    <location>
        <begin position="1"/>
        <end position="20"/>
    </location>
</feature>
<organism evidence="6 7">
    <name type="scientific">Helicobacter fennelliae</name>
    <dbReference type="NCBI Taxonomy" id="215"/>
    <lineage>
        <taxon>Bacteria</taxon>
        <taxon>Pseudomonadati</taxon>
        <taxon>Campylobacterota</taxon>
        <taxon>Epsilonproteobacteria</taxon>
        <taxon>Campylobacterales</taxon>
        <taxon>Helicobacteraceae</taxon>
        <taxon>Helicobacter</taxon>
    </lineage>
</organism>
<dbReference type="Pfam" id="PF00515">
    <property type="entry name" value="TPR_1"/>
    <property type="match status" value="1"/>
</dbReference>
<dbReference type="InterPro" id="IPR050498">
    <property type="entry name" value="Ycf3"/>
</dbReference>
<keyword evidence="1" id="KW-0677">Repeat</keyword>
<accession>A0A2X3B0L8</accession>
<dbReference type="PROSITE" id="PS50293">
    <property type="entry name" value="TPR_REGION"/>
    <property type="match status" value="1"/>
</dbReference>
<keyword evidence="5" id="KW-1133">Transmembrane helix</keyword>
<dbReference type="AlphaFoldDB" id="A0A2X3B0L8"/>
<dbReference type="GO" id="GO:0046813">
    <property type="term" value="P:receptor-mediated virion attachment to host cell"/>
    <property type="evidence" value="ECO:0007669"/>
    <property type="project" value="TreeGrafter"/>
</dbReference>
<sequence length="812" mass="92751">MAEDINSIQDEQTAQSQSTQKESKIASILQTLSANSAKALEFIKQDKKRLSIFIGVGVVVFLILVLIFALNHKSKKSSQQPQIEQTQEKSEQDIQKLVSIKLPEPSQDSLANSSINNLIIKGNLLYNKGHKQEAFDVFKKVANFSQSLATYNLATMQLSNNLYEDSIALYADSIQTGQNIPVSAINAAVSSYKLNRFDLYSYYLNLANDGLVESLDEPYYSYAYALTQYYSGHYFEALSPLLHPNSEEFEVQNSRLAAQIFTLFGDDANALESLKKEDNPQDYKAMGLLYARMGDYTRAKTYLSRFLQSNRTDIQSLMATQIIDLKLGNFAYAATNLENIANNRKYAEIAKETYPIKVIINPELFEVNLAQKSFWERDFENKDKLGYKTLFYFAPYKVFDIKKALEGITQGTNIKQINIQEGKNILLRSATTSKIDKVIIDGLVRIETKDLRSALKQLQTFANHNSNHSILFYNLGLIYAQLGQYEDAYTYFLKAYYLDPSDYLSGIFAILAGRFSHKDTTRLNYDLLHSFQEETFTSDTTQHFIKNFLNYINDNRIENEDWIAQATIKEPIYYALGFTYALRNKDKAQMALYIKGLKSIYPEDLVVNILELLTQSFNENLQNITLTMHSVLKSTDIDLRPIYYAGALPRELYVYSGFITGFLQEQAKIMQDHLVAEEKSPNGTLQTLGLIYIYQQEFQKAYAIYNALIDDIKENDGHTKFLAAVSAIGAGNFADAVVLLQLTKMETPSIYEARYALGLLYQNAKNFKAATSNYHFISTTPFRSEFFDFQIDTDRIYSYELQNTQHQDMEEQ</sequence>
<dbReference type="EMBL" id="UAWL01000006">
    <property type="protein sequence ID" value="SQB98718.1"/>
    <property type="molecule type" value="Genomic_DNA"/>
</dbReference>
<keyword evidence="2 3" id="KW-0802">TPR repeat</keyword>
<evidence type="ECO:0000256" key="2">
    <source>
        <dbReference type="ARBA" id="ARBA00022803"/>
    </source>
</evidence>
<dbReference type="PANTHER" id="PTHR44858">
    <property type="entry name" value="TETRATRICOPEPTIDE REPEAT PROTEIN 6"/>
    <property type="match status" value="1"/>
</dbReference>
<name>A0A2X3B0L8_9HELI</name>
<dbReference type="Pfam" id="PF13432">
    <property type="entry name" value="TPR_16"/>
    <property type="match status" value="1"/>
</dbReference>
<dbReference type="InterPro" id="IPR011990">
    <property type="entry name" value="TPR-like_helical_dom_sf"/>
</dbReference>
<dbReference type="RefSeq" id="WP_112058662.1">
    <property type="nucleotide sequence ID" value="NZ_UAWL01000006.1"/>
</dbReference>
<feature type="repeat" description="TPR" evidence="3">
    <location>
        <begin position="280"/>
        <end position="313"/>
    </location>
</feature>
<evidence type="ECO:0000313" key="6">
    <source>
        <dbReference type="EMBL" id="SQB98718.1"/>
    </source>
</evidence>
<dbReference type="PANTHER" id="PTHR44858:SF1">
    <property type="entry name" value="UDP-N-ACETYLGLUCOSAMINE--PEPTIDE N-ACETYLGLUCOSAMINYLTRANSFERASE SPINDLY-RELATED"/>
    <property type="match status" value="1"/>
</dbReference>
<feature type="repeat" description="TPR" evidence="3">
    <location>
        <begin position="469"/>
        <end position="502"/>
    </location>
</feature>
<feature type="transmembrane region" description="Helical" evidence="5">
    <location>
        <begin position="50"/>
        <end position="70"/>
    </location>
</feature>
<evidence type="ECO:0000313" key="7">
    <source>
        <dbReference type="Proteomes" id="UP000250166"/>
    </source>
</evidence>
<evidence type="ECO:0000256" key="1">
    <source>
        <dbReference type="ARBA" id="ARBA00022737"/>
    </source>
</evidence>
<dbReference type="PROSITE" id="PS50005">
    <property type="entry name" value="TPR"/>
    <property type="match status" value="2"/>
</dbReference>
<protein>
    <submittedName>
        <fullName evidence="6">TPR repeat-containing protein</fullName>
    </submittedName>
</protein>
<dbReference type="SUPFAM" id="SSF48452">
    <property type="entry name" value="TPR-like"/>
    <property type="match status" value="2"/>
</dbReference>
<keyword evidence="5" id="KW-0812">Transmembrane</keyword>